<evidence type="ECO:0000313" key="3">
    <source>
        <dbReference type="Proteomes" id="UP000664521"/>
    </source>
</evidence>
<name>A0A8H3J4W2_9LECA</name>
<keyword evidence="1" id="KW-0472">Membrane</keyword>
<accession>A0A8H3J4W2</accession>
<evidence type="ECO:0000313" key="2">
    <source>
        <dbReference type="EMBL" id="CAF9940710.1"/>
    </source>
</evidence>
<protein>
    <submittedName>
        <fullName evidence="2">Uncharacterized protein</fullName>
    </submittedName>
</protein>
<dbReference type="Proteomes" id="UP000664521">
    <property type="component" value="Unassembled WGS sequence"/>
</dbReference>
<dbReference type="AlphaFoldDB" id="A0A8H3J4W2"/>
<gene>
    <name evidence="2" type="ORF">HETSPECPRED_002617</name>
</gene>
<proteinExistence type="predicted"/>
<keyword evidence="1" id="KW-1133">Transmembrane helix</keyword>
<dbReference type="PANTHER" id="PTHR42085">
    <property type="entry name" value="F-BOX DOMAIN-CONTAINING PROTEIN"/>
    <property type="match status" value="1"/>
</dbReference>
<feature type="transmembrane region" description="Helical" evidence="1">
    <location>
        <begin position="20"/>
        <end position="37"/>
    </location>
</feature>
<comment type="caution">
    <text evidence="2">The sequence shown here is derived from an EMBL/GenBank/DDBJ whole genome shotgun (WGS) entry which is preliminary data.</text>
</comment>
<dbReference type="OrthoDB" id="62952at2759"/>
<dbReference type="EMBL" id="CAJPDS010000161">
    <property type="protein sequence ID" value="CAF9940710.1"/>
    <property type="molecule type" value="Genomic_DNA"/>
</dbReference>
<reference evidence="2" key="1">
    <citation type="submission" date="2021-03" db="EMBL/GenBank/DDBJ databases">
        <authorList>
            <person name="Tagirdzhanova G."/>
        </authorList>
    </citation>
    <scope>NUCLEOTIDE SEQUENCE</scope>
</reference>
<keyword evidence="1" id="KW-0812">Transmembrane</keyword>
<keyword evidence="3" id="KW-1185">Reference proteome</keyword>
<organism evidence="2 3">
    <name type="scientific">Heterodermia speciosa</name>
    <dbReference type="NCBI Taxonomy" id="116794"/>
    <lineage>
        <taxon>Eukaryota</taxon>
        <taxon>Fungi</taxon>
        <taxon>Dikarya</taxon>
        <taxon>Ascomycota</taxon>
        <taxon>Pezizomycotina</taxon>
        <taxon>Lecanoromycetes</taxon>
        <taxon>OSLEUM clade</taxon>
        <taxon>Lecanoromycetidae</taxon>
        <taxon>Caliciales</taxon>
        <taxon>Physciaceae</taxon>
        <taxon>Heterodermia</taxon>
    </lineage>
</organism>
<dbReference type="PANTHER" id="PTHR42085:SF4">
    <property type="entry name" value="F-BOX DOMAIN-CONTAINING PROTEIN"/>
    <property type="match status" value="1"/>
</dbReference>
<sequence length="221" mass="25655">MSSPKDVVSLFRFPREIRDSIYRNLLVCSYILYLFMVPRTYGRRGWHYTSGDSVYTSILTTCKQVAFEATSILYTSNIFGFIAFDDMSDWLDTLNPENARALHTAEIEQGYDEMDMNALKKVFKRCTGLERLRYEWHMQSYAPPPERFVCELFESAKLMLKDHPKLKVTACTHWGGTDEPKRQTYKVKSLTLVAKVKGLLPEDGEVFDIEEAIEQYVKSIN</sequence>
<dbReference type="InterPro" id="IPR038883">
    <property type="entry name" value="AN11006-like"/>
</dbReference>
<evidence type="ECO:0000256" key="1">
    <source>
        <dbReference type="SAM" id="Phobius"/>
    </source>
</evidence>